<comment type="caution">
    <text evidence="1">The sequence shown here is derived from an EMBL/GenBank/DDBJ whole genome shotgun (WGS) entry which is preliminary data.</text>
</comment>
<reference evidence="1" key="1">
    <citation type="journal article" date="2020" name="Stud. Mycol.">
        <title>101 Dothideomycetes genomes: a test case for predicting lifestyles and emergence of pathogens.</title>
        <authorList>
            <person name="Haridas S."/>
            <person name="Albert R."/>
            <person name="Binder M."/>
            <person name="Bloem J."/>
            <person name="Labutti K."/>
            <person name="Salamov A."/>
            <person name="Andreopoulos B."/>
            <person name="Baker S."/>
            <person name="Barry K."/>
            <person name="Bills G."/>
            <person name="Bluhm B."/>
            <person name="Cannon C."/>
            <person name="Castanera R."/>
            <person name="Culley D."/>
            <person name="Daum C."/>
            <person name="Ezra D."/>
            <person name="Gonzalez J."/>
            <person name="Henrissat B."/>
            <person name="Kuo A."/>
            <person name="Liang C."/>
            <person name="Lipzen A."/>
            <person name="Lutzoni F."/>
            <person name="Magnuson J."/>
            <person name="Mondo S."/>
            <person name="Nolan M."/>
            <person name="Ohm R."/>
            <person name="Pangilinan J."/>
            <person name="Park H.-J."/>
            <person name="Ramirez L."/>
            <person name="Alfaro M."/>
            <person name="Sun H."/>
            <person name="Tritt A."/>
            <person name="Yoshinaga Y."/>
            <person name="Zwiers L.-H."/>
            <person name="Turgeon B."/>
            <person name="Goodwin S."/>
            <person name="Spatafora J."/>
            <person name="Crous P."/>
            <person name="Grigoriev I."/>
        </authorList>
    </citation>
    <scope>NUCLEOTIDE SEQUENCE</scope>
    <source>
        <strain evidence="1">ATCC 200398</strain>
    </source>
</reference>
<accession>A0ACB6QXV5</accession>
<sequence>MPTVAVFFKDKTRTFQPGLNNRLKDLINIIALGHLSIGIAFNVVKHNSACVRGVEADVLAADVQQGQELVPKISVDVETERQDHSVLRAPPTVGDDRALVSSRLFQDAVLVRAEEESEYDWPPAVDPDDNRWTVEKLIEKRRIGRAVKYLVKWLGYPDSANSWEKKKDIDPDIVAAFEAELLLAQDQV</sequence>
<gene>
    <name evidence="1" type="ORF">BDR25DRAFT_342626</name>
</gene>
<dbReference type="Proteomes" id="UP000799755">
    <property type="component" value="Unassembled WGS sequence"/>
</dbReference>
<protein>
    <submittedName>
        <fullName evidence="1">Uncharacterized protein</fullName>
    </submittedName>
</protein>
<name>A0ACB6QXV5_9PLEO</name>
<keyword evidence="2" id="KW-1185">Reference proteome</keyword>
<proteinExistence type="predicted"/>
<dbReference type="EMBL" id="MU003505">
    <property type="protein sequence ID" value="KAF2471355.1"/>
    <property type="molecule type" value="Genomic_DNA"/>
</dbReference>
<evidence type="ECO:0000313" key="2">
    <source>
        <dbReference type="Proteomes" id="UP000799755"/>
    </source>
</evidence>
<evidence type="ECO:0000313" key="1">
    <source>
        <dbReference type="EMBL" id="KAF2471355.1"/>
    </source>
</evidence>
<organism evidence="1 2">
    <name type="scientific">Lindgomyces ingoldianus</name>
    <dbReference type="NCBI Taxonomy" id="673940"/>
    <lineage>
        <taxon>Eukaryota</taxon>
        <taxon>Fungi</taxon>
        <taxon>Dikarya</taxon>
        <taxon>Ascomycota</taxon>
        <taxon>Pezizomycotina</taxon>
        <taxon>Dothideomycetes</taxon>
        <taxon>Pleosporomycetidae</taxon>
        <taxon>Pleosporales</taxon>
        <taxon>Lindgomycetaceae</taxon>
        <taxon>Lindgomyces</taxon>
    </lineage>
</organism>